<dbReference type="PANTHER" id="PTHR35812">
    <property type="entry name" value="LIPOPROTEIN"/>
    <property type="match status" value="1"/>
</dbReference>
<reference evidence="3 4" key="1">
    <citation type="submission" date="2017-07" db="EMBL/GenBank/DDBJ databases">
        <title>Leptospira spp. isolated from tropical soils.</title>
        <authorList>
            <person name="Thibeaux R."/>
            <person name="Iraola G."/>
            <person name="Ferres I."/>
            <person name="Bierque E."/>
            <person name="Girault D."/>
            <person name="Soupe-Gilbert M.-E."/>
            <person name="Picardeau M."/>
            <person name="Goarant C."/>
        </authorList>
    </citation>
    <scope>NUCLEOTIDE SEQUENCE [LARGE SCALE GENOMIC DNA]</scope>
    <source>
        <strain evidence="3 4">FH1-B-B1</strain>
    </source>
</reference>
<dbReference type="Proteomes" id="UP000231990">
    <property type="component" value="Unassembled WGS sequence"/>
</dbReference>
<feature type="domain" description="BIG2" evidence="2">
    <location>
        <begin position="77"/>
        <end position="159"/>
    </location>
</feature>
<dbReference type="PANTHER" id="PTHR35812:SF1">
    <property type="entry name" value="LIPOPROTEIN"/>
    <property type="match status" value="1"/>
</dbReference>
<comment type="caution">
    <text evidence="3">The sequence shown here is derived from an EMBL/GenBank/DDBJ whole genome shotgun (WGS) entry which is preliminary data.</text>
</comment>
<dbReference type="PROSITE" id="PS51257">
    <property type="entry name" value="PROKAR_LIPOPROTEIN"/>
    <property type="match status" value="1"/>
</dbReference>
<sequence>MLPRMIQLQLLCLVFALFFTSCLSDSPQPTLRVLKALGIDISPDPGTASSTQPPPDPGPGPGGPPPPPPPPPPPTPVVYTITITPSISSIMAGNTSQLRADLYGDGIFLRDVTEEATWSSTDTSVLTVSDATGTKGLVTAVTQGSASIEASLPSPVSTSQSMALSIDPIPDTTAPTLVTINIGSGQLNPSNISIEFIFSEPMNTSSLPNLQFEVEEGGGLYTAMSRPHGNYQWTNSTTLKYDSLSIFPEFGAFKWSIAAGQAADLAGNVTANSNAGSFATGEMTLNLLAFETYQEACWNSSGSSVACAGTGQDAAFLSLALNMDNPAILGGYSLNPVTVDHNTNLTWTTCSIGQVWSSGSGNCRGTGASPLYGAITYNWSQSINQCIALNLLNSSNGYAGKKGWRLPTIKELQSIVELNGTDGNQPVDSAKFPDNLRGEQYWTSTTRVTNSLKGFKIHFSAGKTQYNDKTNLYYARCVTSQ</sequence>
<dbReference type="AlphaFoldDB" id="A0A2M9ZLW9"/>
<dbReference type="InterPro" id="IPR011460">
    <property type="entry name" value="Lcl_C"/>
</dbReference>
<dbReference type="SUPFAM" id="SSF49373">
    <property type="entry name" value="Invasin/intimin cell-adhesion fragments"/>
    <property type="match status" value="1"/>
</dbReference>
<dbReference type="Gene3D" id="2.60.40.1080">
    <property type="match status" value="1"/>
</dbReference>
<evidence type="ECO:0000259" key="2">
    <source>
        <dbReference type="SMART" id="SM00635"/>
    </source>
</evidence>
<evidence type="ECO:0000256" key="1">
    <source>
        <dbReference type="SAM" id="MobiDB-lite"/>
    </source>
</evidence>
<accession>A0A2M9ZLW9</accession>
<dbReference type="Pfam" id="PF02368">
    <property type="entry name" value="Big_2"/>
    <property type="match status" value="1"/>
</dbReference>
<dbReference type="SUPFAM" id="SSF101447">
    <property type="entry name" value="Formin homology 2 domain (FH2 domain)"/>
    <property type="match status" value="1"/>
</dbReference>
<dbReference type="EMBL" id="NPDZ01000006">
    <property type="protein sequence ID" value="PJZ73076.1"/>
    <property type="molecule type" value="Genomic_DNA"/>
</dbReference>
<feature type="region of interest" description="Disordered" evidence="1">
    <location>
        <begin position="42"/>
        <end position="76"/>
    </location>
</feature>
<dbReference type="InterPro" id="IPR008964">
    <property type="entry name" value="Invasin/intimin_cell_adhesion"/>
</dbReference>
<proteinExistence type="predicted"/>
<gene>
    <name evidence="3" type="ORF">CH373_11310</name>
</gene>
<evidence type="ECO:0000313" key="4">
    <source>
        <dbReference type="Proteomes" id="UP000231990"/>
    </source>
</evidence>
<dbReference type="Pfam" id="PF07603">
    <property type="entry name" value="Lcl_C"/>
    <property type="match status" value="1"/>
</dbReference>
<evidence type="ECO:0000313" key="3">
    <source>
        <dbReference type="EMBL" id="PJZ73076.1"/>
    </source>
</evidence>
<organism evidence="3 4">
    <name type="scientific">Leptospira perolatii</name>
    <dbReference type="NCBI Taxonomy" id="2023191"/>
    <lineage>
        <taxon>Bacteria</taxon>
        <taxon>Pseudomonadati</taxon>
        <taxon>Spirochaetota</taxon>
        <taxon>Spirochaetia</taxon>
        <taxon>Leptospirales</taxon>
        <taxon>Leptospiraceae</taxon>
        <taxon>Leptospira</taxon>
    </lineage>
</organism>
<feature type="compositionally biased region" description="Pro residues" evidence="1">
    <location>
        <begin position="52"/>
        <end position="76"/>
    </location>
</feature>
<name>A0A2M9ZLW9_9LEPT</name>
<dbReference type="RefSeq" id="WP_100734094.1">
    <property type="nucleotide sequence ID" value="NZ_NPDZ01000006.1"/>
</dbReference>
<dbReference type="InterPro" id="IPR003343">
    <property type="entry name" value="Big_2"/>
</dbReference>
<dbReference type="SMART" id="SM00635">
    <property type="entry name" value="BID_2"/>
    <property type="match status" value="1"/>
</dbReference>
<protein>
    <recommendedName>
        <fullName evidence="2">BIG2 domain-containing protein</fullName>
    </recommendedName>
</protein>